<accession>A0ABR4Q4C7</accession>
<evidence type="ECO:0000313" key="3">
    <source>
        <dbReference type="Proteomes" id="UP001651158"/>
    </source>
</evidence>
<gene>
    <name evidence="2" type="ORF">TcWFU_009999</name>
</gene>
<name>A0ABR4Q4C7_9CEST</name>
<proteinExistence type="predicted"/>
<organism evidence="2 3">
    <name type="scientific">Taenia crassiceps</name>
    <dbReference type="NCBI Taxonomy" id="6207"/>
    <lineage>
        <taxon>Eukaryota</taxon>
        <taxon>Metazoa</taxon>
        <taxon>Spiralia</taxon>
        <taxon>Lophotrochozoa</taxon>
        <taxon>Platyhelminthes</taxon>
        <taxon>Cestoda</taxon>
        <taxon>Eucestoda</taxon>
        <taxon>Cyclophyllidea</taxon>
        <taxon>Taeniidae</taxon>
        <taxon>Taenia</taxon>
    </lineage>
</organism>
<protein>
    <submittedName>
        <fullName evidence="2">Uncharacterized protein</fullName>
    </submittedName>
</protein>
<evidence type="ECO:0000256" key="1">
    <source>
        <dbReference type="SAM" id="SignalP"/>
    </source>
</evidence>
<feature type="chain" id="PRO_5047523114" evidence="1">
    <location>
        <begin position="25"/>
        <end position="552"/>
    </location>
</feature>
<dbReference type="InterPro" id="IPR032675">
    <property type="entry name" value="LRR_dom_sf"/>
</dbReference>
<evidence type="ECO:0000313" key="2">
    <source>
        <dbReference type="EMBL" id="KAL5104551.1"/>
    </source>
</evidence>
<reference evidence="2 3" key="1">
    <citation type="journal article" date="2022" name="Front. Cell. Infect. Microbiol.">
        <title>The Genomes of Two Strains of Taenia crassiceps the Animal Model for the Study of Human Cysticercosis.</title>
        <authorList>
            <person name="Bobes R.J."/>
            <person name="Estrada K."/>
            <person name="Rios-Valencia D.G."/>
            <person name="Calderon-Gallegos A."/>
            <person name="de la Torre P."/>
            <person name="Carrero J.C."/>
            <person name="Sanchez-Flores A."/>
            <person name="Laclette J.P."/>
        </authorList>
    </citation>
    <scope>NUCLEOTIDE SEQUENCE [LARGE SCALE GENOMIC DNA]</scope>
    <source>
        <strain evidence="2">WFUcys</strain>
    </source>
</reference>
<feature type="signal peptide" evidence="1">
    <location>
        <begin position="1"/>
        <end position="24"/>
    </location>
</feature>
<keyword evidence="3" id="KW-1185">Reference proteome</keyword>
<dbReference type="Proteomes" id="UP001651158">
    <property type="component" value="Unassembled WGS sequence"/>
</dbReference>
<dbReference type="Gene3D" id="3.80.10.10">
    <property type="entry name" value="Ribonuclease Inhibitor"/>
    <property type="match status" value="1"/>
</dbReference>
<sequence>MHPNWRIVALLTTILLSLLPLSNTVPYSIPPREGQICYISHNNLSALCYVQCFEDIVSILPPEINRLLIQHLVVHQTSSACHPEIGLEVFHEFISLSQLYYTGAVCPFSVLPNLTNIKHFTLMLSSEGSPSREEFIWTNSTRSELPHIAKITINEICCGLFQGTVVAPQLEYLQFRCSQVSSRVSGVEKSGENLVFVTPALKTLDYLESASAFPISSASDLPQLEVLFVTINVEFPDDRAITSRSLNLPSLRKLTYSRGMFGSVYGIDNNENENENDNYQCMELGATKLSQVIIIHPPSGATRCLSMWKCDACVPPKWNNSTDAQIVTVHVRSFSTTNLSSLLPDETLNTTHLAFNHVPLLQVDGEALRRFAHLRTLHVGEVSGLHSYNGLVTLVGNPFKALPRPQTLSFLRVALLKCGCAEYDAFAWLKAKNPNFEGEIQCVRVPETSIAEERIPVNQSMTVASFLDKLSGQCVATPVLQLVYNSTLNKFVLQPITQSPSAKRTTTTTTTTAEVAKTTMTTATTTTTELITSGVISGLFSATPTCLRGCEM</sequence>
<dbReference type="EMBL" id="JAKROA010000012">
    <property type="protein sequence ID" value="KAL5104551.1"/>
    <property type="molecule type" value="Genomic_DNA"/>
</dbReference>
<comment type="caution">
    <text evidence="2">The sequence shown here is derived from an EMBL/GenBank/DDBJ whole genome shotgun (WGS) entry which is preliminary data.</text>
</comment>
<keyword evidence="1" id="KW-0732">Signal</keyword>